<dbReference type="Proteomes" id="UP000317893">
    <property type="component" value="Unassembled WGS sequence"/>
</dbReference>
<evidence type="ECO:0000256" key="1">
    <source>
        <dbReference type="SAM" id="MobiDB-lite"/>
    </source>
</evidence>
<keyword evidence="3" id="KW-1185">Reference proteome</keyword>
<evidence type="ECO:0000313" key="2">
    <source>
        <dbReference type="EMBL" id="TQJ08030.1"/>
    </source>
</evidence>
<sequence length="191" mass="18636">MRPTRTPSSARRARVTSSALGGALTVLAALVLAGCGSVVVASGGPTSGGSTTSAATPTAGTTTPTTTTSSASTSSTGTSTPTATVTPPSGDPTDPVMPVRSGPASVVGTVTQGVEPRCLLVGPYVLTGTESLPQAEQALLTAGTRVAVTGTVDPGMASYCQQGTLLTVRSVHAVRPMGPGPQATPTVFTTP</sequence>
<reference evidence="2 3" key="1">
    <citation type="submission" date="2019-06" db="EMBL/GenBank/DDBJ databases">
        <title>Sequencing the genomes of 1000 actinobacteria strains.</title>
        <authorList>
            <person name="Klenk H.-P."/>
        </authorList>
    </citation>
    <scope>NUCLEOTIDE SEQUENCE [LARGE SCALE GENOMIC DNA]</scope>
    <source>
        <strain evidence="2 3">DSM 18607</strain>
    </source>
</reference>
<evidence type="ECO:0000313" key="3">
    <source>
        <dbReference type="Proteomes" id="UP000317893"/>
    </source>
</evidence>
<protein>
    <submittedName>
        <fullName evidence="2">Uncharacterized protein</fullName>
    </submittedName>
</protein>
<organism evidence="2 3">
    <name type="scientific">Lapillicoccus jejuensis</name>
    <dbReference type="NCBI Taxonomy" id="402171"/>
    <lineage>
        <taxon>Bacteria</taxon>
        <taxon>Bacillati</taxon>
        <taxon>Actinomycetota</taxon>
        <taxon>Actinomycetes</taxon>
        <taxon>Micrococcales</taxon>
        <taxon>Intrasporangiaceae</taxon>
        <taxon>Lapillicoccus</taxon>
    </lineage>
</organism>
<dbReference type="EMBL" id="VFMN01000001">
    <property type="protein sequence ID" value="TQJ08030.1"/>
    <property type="molecule type" value="Genomic_DNA"/>
</dbReference>
<comment type="caution">
    <text evidence="2">The sequence shown here is derived from an EMBL/GenBank/DDBJ whole genome shotgun (WGS) entry which is preliminary data.</text>
</comment>
<dbReference type="OrthoDB" id="5148907at2"/>
<feature type="compositionally biased region" description="Low complexity" evidence="1">
    <location>
        <begin position="44"/>
        <end position="88"/>
    </location>
</feature>
<gene>
    <name evidence="2" type="ORF">FB458_1109</name>
</gene>
<proteinExistence type="predicted"/>
<accession>A0A542DY53</accession>
<dbReference type="RefSeq" id="WP_141847451.1">
    <property type="nucleotide sequence ID" value="NZ_BAAAPR010000002.1"/>
</dbReference>
<feature type="region of interest" description="Disordered" evidence="1">
    <location>
        <begin position="44"/>
        <end position="104"/>
    </location>
</feature>
<dbReference type="PROSITE" id="PS51257">
    <property type="entry name" value="PROKAR_LIPOPROTEIN"/>
    <property type="match status" value="1"/>
</dbReference>
<dbReference type="AlphaFoldDB" id="A0A542DY53"/>
<name>A0A542DY53_9MICO</name>